<keyword evidence="2" id="KW-0813">Transport</keyword>
<dbReference type="Gene3D" id="1.10.132.50">
    <property type="entry name" value="ATP synthase (C/AC39) subunit, domain 3"/>
    <property type="match status" value="1"/>
</dbReference>
<sequence>MSDTQYAYAVARIRSKELSLLNTQALEQLLSAKDEEECLSLLHSRGWGDAKSYDSPEKMLEAEREKTWALLRELLDNLSDFSVFFYGNDYHNLKAAIKTVYSDTDPQGIFLSGGTVEPQTILQAVRERDYSLLPEAMRAPAQEAFDVLLHTGDGQLCDFILDRASLVAVKNAGEASKNDLIREYAELTVAAADIKIAARACATGKPLSVILRALAPCDSLSVEELAHAAAQGQEKFYQYLHTTPYADAQDALRESVSAFERWCDNRILRAIRPQKYNPLTIGPLVAYYLARENEIRAVRMILSGKRNHLPEQSVRERLREMYV</sequence>
<organism evidence="4 5">
    <name type="scientific">Caproiciproducens faecalis</name>
    <dbReference type="NCBI Taxonomy" id="2820301"/>
    <lineage>
        <taxon>Bacteria</taxon>
        <taxon>Bacillati</taxon>
        <taxon>Bacillota</taxon>
        <taxon>Clostridia</taxon>
        <taxon>Eubacteriales</taxon>
        <taxon>Acutalibacteraceae</taxon>
        <taxon>Caproiciproducens</taxon>
    </lineage>
</organism>
<dbReference type="InterPro" id="IPR002843">
    <property type="entry name" value="ATPase_V0-cplx_csu/dsu"/>
</dbReference>
<dbReference type="Gene3D" id="1.20.1690.10">
    <property type="entry name" value="V-type ATP synthase subunit C domain"/>
    <property type="match status" value="2"/>
</dbReference>
<dbReference type="InterPro" id="IPR036079">
    <property type="entry name" value="ATPase_csu/dsu_sf"/>
</dbReference>
<reference evidence="4 5" key="1">
    <citation type="submission" date="2021-03" db="EMBL/GenBank/DDBJ databases">
        <title>Caproiciproducens sp. nov. isolated from feces of cow.</title>
        <authorList>
            <person name="Choi J.-Y."/>
        </authorList>
    </citation>
    <scope>NUCLEOTIDE SEQUENCE [LARGE SCALE GENOMIC DNA]</scope>
    <source>
        <strain evidence="4 5">AGMB10547</strain>
    </source>
</reference>
<keyword evidence="3" id="KW-0406">Ion transport</keyword>
<evidence type="ECO:0000256" key="1">
    <source>
        <dbReference type="ARBA" id="ARBA00006709"/>
    </source>
</evidence>
<comment type="caution">
    <text evidence="4">The sequence shown here is derived from an EMBL/GenBank/DDBJ whole genome shotgun (WGS) entry which is preliminary data.</text>
</comment>
<gene>
    <name evidence="4" type="ORF">J5W02_04700</name>
</gene>
<name>A0ABS7DLC5_9FIRM</name>
<evidence type="ECO:0000313" key="4">
    <source>
        <dbReference type="EMBL" id="MBW7572104.1"/>
    </source>
</evidence>
<dbReference type="InterPro" id="IPR050873">
    <property type="entry name" value="V-ATPase_V0D/AC39_subunit"/>
</dbReference>
<dbReference type="EMBL" id="JAGFNZ010000002">
    <property type="protein sequence ID" value="MBW7572104.1"/>
    <property type="molecule type" value="Genomic_DNA"/>
</dbReference>
<evidence type="ECO:0000256" key="3">
    <source>
        <dbReference type="ARBA" id="ARBA00023065"/>
    </source>
</evidence>
<accession>A0ABS7DLC5</accession>
<evidence type="ECO:0000256" key="2">
    <source>
        <dbReference type="ARBA" id="ARBA00022448"/>
    </source>
</evidence>
<dbReference type="PANTHER" id="PTHR38682">
    <property type="entry name" value="V-TYPE ATP SYNTHASE SUBUNIT C"/>
    <property type="match status" value="1"/>
</dbReference>
<dbReference type="InterPro" id="IPR044911">
    <property type="entry name" value="V-type_ATPase_csu/dsu_dom_3"/>
</dbReference>
<protein>
    <submittedName>
        <fullName evidence="4">V-type ATPase subunit</fullName>
    </submittedName>
</protein>
<dbReference type="RefSeq" id="WP_219964528.1">
    <property type="nucleotide sequence ID" value="NZ_JAGFNZ010000002.1"/>
</dbReference>
<evidence type="ECO:0000313" key="5">
    <source>
        <dbReference type="Proteomes" id="UP000719942"/>
    </source>
</evidence>
<dbReference type="PANTHER" id="PTHR38682:SF1">
    <property type="entry name" value="V-TYPE ATP SYNTHASE SUBUNIT C"/>
    <property type="match status" value="1"/>
</dbReference>
<comment type="similarity">
    <text evidence="1">Belongs to the V-ATPase V0D/AC39 subunit family.</text>
</comment>
<dbReference type="InterPro" id="IPR035067">
    <property type="entry name" value="V-type_ATPase_csu/dsu"/>
</dbReference>
<keyword evidence="5" id="KW-1185">Reference proteome</keyword>
<dbReference type="Proteomes" id="UP000719942">
    <property type="component" value="Unassembled WGS sequence"/>
</dbReference>
<dbReference type="Pfam" id="PF01992">
    <property type="entry name" value="vATP-synt_AC39"/>
    <property type="match status" value="1"/>
</dbReference>
<proteinExistence type="inferred from homology"/>
<dbReference type="SUPFAM" id="SSF103486">
    <property type="entry name" value="V-type ATP synthase subunit C"/>
    <property type="match status" value="1"/>
</dbReference>